<proteinExistence type="inferred from homology"/>
<keyword evidence="11 16" id="KW-0915">Sodium</keyword>
<dbReference type="HAMAP" id="MF_00404">
    <property type="entry name" value="OadG"/>
    <property type="match status" value="1"/>
</dbReference>
<evidence type="ECO:0000256" key="5">
    <source>
        <dbReference type="ARBA" id="ARBA00011869"/>
    </source>
</evidence>
<evidence type="ECO:0000256" key="14">
    <source>
        <dbReference type="ARBA" id="ARBA00023201"/>
    </source>
</evidence>
<protein>
    <recommendedName>
        <fullName evidence="16">Probable oxaloacetate decarboxylase gamma chain</fullName>
        <ecNumber evidence="16">7.2.4.2</ecNumber>
    </recommendedName>
</protein>
<sequence>MQEQNLITEGFNLMLLGMGFVFTFLTVLVIATTLMSKIINRFFPQAAPTPSSAARPAAGHVAQGQQPEVIAAISAALRLHRQRR</sequence>
<evidence type="ECO:0000256" key="7">
    <source>
        <dbReference type="ARBA" id="ARBA00022475"/>
    </source>
</evidence>
<keyword evidence="13 16" id="KW-0472">Membrane</keyword>
<organism evidence="18 19">
    <name type="scientific">Marinospirillum alkalitolerans</name>
    <dbReference type="NCBI Taxonomy" id="3123374"/>
    <lineage>
        <taxon>Bacteria</taxon>
        <taxon>Pseudomonadati</taxon>
        <taxon>Pseudomonadota</taxon>
        <taxon>Gammaproteobacteria</taxon>
        <taxon>Oceanospirillales</taxon>
        <taxon>Oceanospirillaceae</taxon>
        <taxon>Marinospirillum</taxon>
    </lineage>
</organism>
<gene>
    <name evidence="16" type="primary">oadG</name>
    <name evidence="18" type="ORF">V6U78_01240</name>
</gene>
<keyword evidence="9 16" id="KW-1278">Translocase</keyword>
<evidence type="ECO:0000256" key="3">
    <source>
        <dbReference type="ARBA" id="ARBA00004162"/>
    </source>
</evidence>
<comment type="subcellular location">
    <subcellularLocation>
        <location evidence="3 16 17">Cell membrane</location>
        <topology evidence="3 16 17">Single-pass membrane protein</topology>
    </subcellularLocation>
</comment>
<keyword evidence="7 16" id="KW-1003">Cell membrane</keyword>
<dbReference type="NCBIfam" id="TIGR01195">
    <property type="entry name" value="oadG_fam"/>
    <property type="match status" value="1"/>
</dbReference>
<evidence type="ECO:0000256" key="1">
    <source>
        <dbReference type="ARBA" id="ARBA00001959"/>
    </source>
</evidence>
<evidence type="ECO:0000256" key="12">
    <source>
        <dbReference type="ARBA" id="ARBA00023065"/>
    </source>
</evidence>
<dbReference type="InterPro" id="IPR005899">
    <property type="entry name" value="Na_pump_deCOase"/>
</dbReference>
<feature type="transmembrane region" description="Helical" evidence="16 17">
    <location>
        <begin position="12"/>
        <end position="35"/>
    </location>
</feature>
<dbReference type="Pfam" id="PF04277">
    <property type="entry name" value="OAD_gamma"/>
    <property type="match status" value="1"/>
</dbReference>
<evidence type="ECO:0000256" key="8">
    <source>
        <dbReference type="ARBA" id="ARBA00022692"/>
    </source>
</evidence>
<evidence type="ECO:0000256" key="15">
    <source>
        <dbReference type="ARBA" id="ARBA00048176"/>
    </source>
</evidence>
<evidence type="ECO:0000256" key="16">
    <source>
        <dbReference type="HAMAP-Rule" id="MF_00404"/>
    </source>
</evidence>
<dbReference type="InterPro" id="IPR023424">
    <property type="entry name" value="OadG"/>
</dbReference>
<dbReference type="EC" id="7.2.4.2" evidence="16"/>
<accession>A0ABW8PTN9</accession>
<keyword evidence="10 16" id="KW-1133">Transmembrane helix</keyword>
<evidence type="ECO:0000256" key="4">
    <source>
        <dbReference type="ARBA" id="ARBA00005844"/>
    </source>
</evidence>
<keyword evidence="14 16" id="KW-0739">Sodium transport</keyword>
<evidence type="ECO:0000256" key="17">
    <source>
        <dbReference type="RuleBase" id="RU004278"/>
    </source>
</evidence>
<evidence type="ECO:0000256" key="2">
    <source>
        <dbReference type="ARBA" id="ARBA00003002"/>
    </source>
</evidence>
<reference evidence="18 19" key="1">
    <citation type="submission" date="2024-02" db="EMBL/GenBank/DDBJ databases">
        <title>Marinospirillum sp. MEB 164 isolated from Lonar lake sediment.</title>
        <authorList>
            <person name="Joshi A."/>
            <person name="Thite S."/>
        </authorList>
    </citation>
    <scope>NUCLEOTIDE SEQUENCE [LARGE SCALE GENOMIC DNA]</scope>
    <source>
        <strain evidence="18 19">MEB164</strain>
    </source>
</reference>
<evidence type="ECO:0000313" key="18">
    <source>
        <dbReference type="EMBL" id="MFK7159661.1"/>
    </source>
</evidence>
<evidence type="ECO:0000256" key="9">
    <source>
        <dbReference type="ARBA" id="ARBA00022967"/>
    </source>
</evidence>
<dbReference type="Proteomes" id="UP001621714">
    <property type="component" value="Unassembled WGS sequence"/>
</dbReference>
<evidence type="ECO:0000256" key="10">
    <source>
        <dbReference type="ARBA" id="ARBA00022989"/>
    </source>
</evidence>
<comment type="catalytic activity">
    <reaction evidence="15 16 17">
        <text>oxaloacetate + 2 Na(+)(in) + H(+) = pyruvate + 2 Na(+)(out) + CO2</text>
        <dbReference type="Rhea" id="RHEA:57724"/>
        <dbReference type="ChEBI" id="CHEBI:15361"/>
        <dbReference type="ChEBI" id="CHEBI:15378"/>
        <dbReference type="ChEBI" id="CHEBI:16452"/>
        <dbReference type="ChEBI" id="CHEBI:16526"/>
        <dbReference type="ChEBI" id="CHEBI:29101"/>
        <dbReference type="EC" id="7.2.4.2"/>
    </reaction>
</comment>
<comment type="function">
    <text evidence="2 16 17">Catalyzes the decarboxylation of oxaloacetate coupled to Na(+) translocation.</text>
</comment>
<evidence type="ECO:0000256" key="11">
    <source>
        <dbReference type="ARBA" id="ARBA00023053"/>
    </source>
</evidence>
<comment type="caution">
    <text evidence="18">The sequence shown here is derived from an EMBL/GenBank/DDBJ whole genome shotgun (WGS) entry which is preliminary data.</text>
</comment>
<keyword evidence="19" id="KW-1185">Reference proteome</keyword>
<evidence type="ECO:0000313" key="19">
    <source>
        <dbReference type="Proteomes" id="UP001621714"/>
    </source>
</evidence>
<keyword evidence="6 16" id="KW-0813">Transport</keyword>
<evidence type="ECO:0000256" key="6">
    <source>
        <dbReference type="ARBA" id="ARBA00022448"/>
    </source>
</evidence>
<comment type="cofactor">
    <cofactor evidence="1 16 17">
        <name>Na(+)</name>
        <dbReference type="ChEBI" id="CHEBI:29101"/>
    </cofactor>
</comment>
<name>A0ABW8PTN9_9GAMM</name>
<comment type="subunit">
    <text evidence="5 16">Heterotrimer of an alpha, a beta and a gamma subunit.</text>
</comment>
<dbReference type="EMBL" id="JBANFI010000001">
    <property type="protein sequence ID" value="MFK7159661.1"/>
    <property type="molecule type" value="Genomic_DNA"/>
</dbReference>
<keyword evidence="12 16" id="KW-0406">Ion transport</keyword>
<evidence type="ECO:0000256" key="13">
    <source>
        <dbReference type="ARBA" id="ARBA00023136"/>
    </source>
</evidence>
<comment type="similarity">
    <text evidence="4 16 17">Belongs to the OadG family.</text>
</comment>
<dbReference type="RefSeq" id="WP_405336378.1">
    <property type="nucleotide sequence ID" value="NZ_JBANFI010000001.1"/>
</dbReference>
<keyword evidence="8 16" id="KW-0812">Transmembrane</keyword>